<evidence type="ECO:0000313" key="2">
    <source>
        <dbReference type="EMBL" id="KAF3969353.1"/>
    </source>
</evidence>
<keyword evidence="3" id="KW-1185">Reference proteome</keyword>
<sequence>MDHNSTPYPGKSRPIKPKTNRNATESTKNLNKEPPISRQRRVFGTVRNTNVHVKTVTEKPIIKPISRIAQKQPKSTRTTLPTTETATEPVTEALEQSTPEKTIPKLKKKSVSFPEEFEENDATNLEANNVVLPKTPVAPQPLTRAKSPGTPYHSAENCSKCRFDRLETSSYWLSQIKLAESVGKHFVSAAFFGLAFESKAEPIRSLRVELKRYLIRHGYLSEQTEWREVSASYGLLKDRSNTGEVDSGVEQSGTWEPTGNELDQEQTKEHFVEETESKTN</sequence>
<feature type="compositionally biased region" description="Low complexity" evidence="1">
    <location>
        <begin position="76"/>
        <end position="95"/>
    </location>
</feature>
<dbReference type="PANTHER" id="PTHR34468">
    <property type="entry name" value="MICROTUBULE-ASSOCIATED FUTSCH-LIKE PROTEIN"/>
    <property type="match status" value="1"/>
</dbReference>
<gene>
    <name evidence="2" type="ORF">CMV_006848</name>
</gene>
<dbReference type="OrthoDB" id="1918850at2759"/>
<organism evidence="2 3">
    <name type="scientific">Castanea mollissima</name>
    <name type="common">Chinese chestnut</name>
    <dbReference type="NCBI Taxonomy" id="60419"/>
    <lineage>
        <taxon>Eukaryota</taxon>
        <taxon>Viridiplantae</taxon>
        <taxon>Streptophyta</taxon>
        <taxon>Embryophyta</taxon>
        <taxon>Tracheophyta</taxon>
        <taxon>Spermatophyta</taxon>
        <taxon>Magnoliopsida</taxon>
        <taxon>eudicotyledons</taxon>
        <taxon>Gunneridae</taxon>
        <taxon>Pentapetalae</taxon>
        <taxon>rosids</taxon>
        <taxon>fabids</taxon>
        <taxon>Fagales</taxon>
        <taxon>Fagaceae</taxon>
        <taxon>Castanea</taxon>
    </lineage>
</organism>
<dbReference type="AlphaFoldDB" id="A0A8J4RUX8"/>
<dbReference type="Proteomes" id="UP000737018">
    <property type="component" value="Unassembled WGS sequence"/>
</dbReference>
<name>A0A8J4RUX8_9ROSI</name>
<feature type="region of interest" description="Disordered" evidence="1">
    <location>
        <begin position="70"/>
        <end position="99"/>
    </location>
</feature>
<comment type="caution">
    <text evidence="2">The sequence shown here is derived from an EMBL/GenBank/DDBJ whole genome shotgun (WGS) entry which is preliminary data.</text>
</comment>
<accession>A0A8J4RUX8</accession>
<feature type="region of interest" description="Disordered" evidence="1">
    <location>
        <begin position="239"/>
        <end position="280"/>
    </location>
</feature>
<feature type="compositionally biased region" description="Polar residues" evidence="1">
    <location>
        <begin position="20"/>
        <end position="29"/>
    </location>
</feature>
<proteinExistence type="predicted"/>
<evidence type="ECO:0000256" key="1">
    <source>
        <dbReference type="SAM" id="MobiDB-lite"/>
    </source>
</evidence>
<feature type="compositionally biased region" description="Basic and acidic residues" evidence="1">
    <location>
        <begin position="265"/>
        <end position="280"/>
    </location>
</feature>
<feature type="region of interest" description="Disordered" evidence="1">
    <location>
        <begin position="135"/>
        <end position="154"/>
    </location>
</feature>
<dbReference type="EMBL" id="JRKL02000656">
    <property type="protein sequence ID" value="KAF3969353.1"/>
    <property type="molecule type" value="Genomic_DNA"/>
</dbReference>
<evidence type="ECO:0000313" key="3">
    <source>
        <dbReference type="Proteomes" id="UP000737018"/>
    </source>
</evidence>
<dbReference type="PANTHER" id="PTHR34468:SF3">
    <property type="entry name" value="OS03G0288900 PROTEIN"/>
    <property type="match status" value="1"/>
</dbReference>
<feature type="region of interest" description="Disordered" evidence="1">
    <location>
        <begin position="1"/>
        <end position="42"/>
    </location>
</feature>
<reference evidence="2" key="1">
    <citation type="submission" date="2020-03" db="EMBL/GenBank/DDBJ databases">
        <title>Castanea mollissima Vanexum genome sequencing.</title>
        <authorList>
            <person name="Staton M."/>
        </authorList>
    </citation>
    <scope>NUCLEOTIDE SEQUENCE</scope>
    <source>
        <tissue evidence="2">Leaf</tissue>
    </source>
</reference>
<protein>
    <submittedName>
        <fullName evidence="2">Uncharacterized protein</fullName>
    </submittedName>
</protein>